<accession>A0A8H3IXU5</accession>
<evidence type="ECO:0000256" key="6">
    <source>
        <dbReference type="ARBA" id="ARBA00023453"/>
    </source>
</evidence>
<keyword evidence="9" id="KW-1185">Reference proteome</keyword>
<feature type="compositionally biased region" description="Basic and acidic residues" evidence="7">
    <location>
        <begin position="215"/>
        <end position="231"/>
    </location>
</feature>
<dbReference type="Gene3D" id="3.40.50.150">
    <property type="entry name" value="Vaccinia Virus protein VP39"/>
    <property type="match status" value="1"/>
</dbReference>
<name>A0A8H3IXU5_9LECA</name>
<dbReference type="EC" id="2.1.1.6" evidence="1"/>
<evidence type="ECO:0000313" key="9">
    <source>
        <dbReference type="Proteomes" id="UP000664169"/>
    </source>
</evidence>
<proteinExistence type="inferred from homology"/>
<keyword evidence="4" id="KW-0949">S-adenosyl-L-methionine</keyword>
<organism evidence="8 9">
    <name type="scientific">Gomphillus americanus</name>
    <dbReference type="NCBI Taxonomy" id="1940652"/>
    <lineage>
        <taxon>Eukaryota</taxon>
        <taxon>Fungi</taxon>
        <taxon>Dikarya</taxon>
        <taxon>Ascomycota</taxon>
        <taxon>Pezizomycotina</taxon>
        <taxon>Lecanoromycetes</taxon>
        <taxon>OSLEUM clade</taxon>
        <taxon>Ostropomycetidae</taxon>
        <taxon>Ostropales</taxon>
        <taxon>Graphidaceae</taxon>
        <taxon>Gomphilloideae</taxon>
        <taxon>Gomphillus</taxon>
    </lineage>
</organism>
<comment type="caution">
    <text evidence="8">The sequence shown here is derived from an EMBL/GenBank/DDBJ whole genome shotgun (WGS) entry which is preliminary data.</text>
</comment>
<sequence length="279" mass="31167">MGSLDSEGQYKVKGDGTFFNDGREEQLLEFVQQKCEQNPSNKTPEGVLQLVDEYGSQQKYLMNIGSKKGPIIVKLITERKPQTMVEFGSYVGYSTILFASAVKRNGGKEYISFERDTKFASIAKALVELAGLGDIVRFVIGSSSKNLFVQHGLGQLKSIDMVFLDHYKPAYVRDLKICESLGLISRGTVLAADNVISPGNPSYLEYVRSTVQEKKRKLDSQSEETHEKFPERTVNQYQDVEEDDAQAPGDPNIEYNSYLVHSEEPTGEPDGIEITTRIS</sequence>
<dbReference type="Proteomes" id="UP000664169">
    <property type="component" value="Unassembled WGS sequence"/>
</dbReference>
<dbReference type="SUPFAM" id="SSF53335">
    <property type="entry name" value="S-adenosyl-L-methionine-dependent methyltransferases"/>
    <property type="match status" value="1"/>
</dbReference>
<feature type="region of interest" description="Disordered" evidence="7">
    <location>
        <begin position="215"/>
        <end position="279"/>
    </location>
</feature>
<evidence type="ECO:0000256" key="2">
    <source>
        <dbReference type="ARBA" id="ARBA00022603"/>
    </source>
</evidence>
<dbReference type="GO" id="GO:0008171">
    <property type="term" value="F:O-methyltransferase activity"/>
    <property type="evidence" value="ECO:0007669"/>
    <property type="project" value="InterPro"/>
</dbReference>
<dbReference type="PROSITE" id="PS51682">
    <property type="entry name" value="SAM_OMT_I"/>
    <property type="match status" value="1"/>
</dbReference>
<dbReference type="Pfam" id="PF01596">
    <property type="entry name" value="Methyltransf_3"/>
    <property type="match status" value="1"/>
</dbReference>
<dbReference type="InterPro" id="IPR002935">
    <property type="entry name" value="SAM_O-MeTrfase"/>
</dbReference>
<dbReference type="PANTHER" id="PTHR43836">
    <property type="entry name" value="CATECHOL O-METHYLTRANSFERASE 1-RELATED"/>
    <property type="match status" value="1"/>
</dbReference>
<dbReference type="GO" id="GO:0006584">
    <property type="term" value="P:catecholamine metabolic process"/>
    <property type="evidence" value="ECO:0007669"/>
    <property type="project" value="UniProtKB-KW"/>
</dbReference>
<gene>
    <name evidence="8" type="ORF">GOMPHAMPRED_005924</name>
</gene>
<evidence type="ECO:0000256" key="1">
    <source>
        <dbReference type="ARBA" id="ARBA00012880"/>
    </source>
</evidence>
<reference evidence="8" key="1">
    <citation type="submission" date="2021-03" db="EMBL/GenBank/DDBJ databases">
        <authorList>
            <person name="Tagirdzhanova G."/>
        </authorList>
    </citation>
    <scope>NUCLEOTIDE SEQUENCE</scope>
</reference>
<dbReference type="GO" id="GO:0032259">
    <property type="term" value="P:methylation"/>
    <property type="evidence" value="ECO:0007669"/>
    <property type="project" value="UniProtKB-KW"/>
</dbReference>
<comment type="similarity">
    <text evidence="6">Belongs to the class I-like SAM-binding methyltransferase superfamily. Cation-dependent O-methyltransferase family.</text>
</comment>
<keyword evidence="3" id="KW-0808">Transferase</keyword>
<evidence type="ECO:0000256" key="5">
    <source>
        <dbReference type="ARBA" id="ARBA00022939"/>
    </source>
</evidence>
<evidence type="ECO:0000313" key="8">
    <source>
        <dbReference type="EMBL" id="CAF9931494.1"/>
    </source>
</evidence>
<keyword evidence="5" id="KW-0128">Catecholamine metabolism</keyword>
<dbReference type="PANTHER" id="PTHR43836:SF2">
    <property type="entry name" value="CATECHOL O-METHYLTRANSFERASE 1-RELATED"/>
    <property type="match status" value="1"/>
</dbReference>
<dbReference type="InterPro" id="IPR029063">
    <property type="entry name" value="SAM-dependent_MTases_sf"/>
</dbReference>
<evidence type="ECO:0000256" key="7">
    <source>
        <dbReference type="SAM" id="MobiDB-lite"/>
    </source>
</evidence>
<evidence type="ECO:0000256" key="4">
    <source>
        <dbReference type="ARBA" id="ARBA00022691"/>
    </source>
</evidence>
<protein>
    <recommendedName>
        <fullName evidence="1">catechol O-methyltransferase</fullName>
        <ecNumber evidence="1">2.1.1.6</ecNumber>
    </recommendedName>
</protein>
<keyword evidence="2" id="KW-0489">Methyltransferase</keyword>
<evidence type="ECO:0000256" key="3">
    <source>
        <dbReference type="ARBA" id="ARBA00022679"/>
    </source>
</evidence>
<dbReference type="EMBL" id="CAJPDQ010000039">
    <property type="protein sequence ID" value="CAF9931494.1"/>
    <property type="molecule type" value="Genomic_DNA"/>
</dbReference>
<dbReference type="OrthoDB" id="186626at2759"/>
<dbReference type="AlphaFoldDB" id="A0A8H3IXU5"/>